<evidence type="ECO:0000256" key="4">
    <source>
        <dbReference type="ARBA" id="ARBA00023157"/>
    </source>
</evidence>
<dbReference type="InterPro" id="IPR002557">
    <property type="entry name" value="Chitin-bd_dom"/>
</dbReference>
<dbReference type="PANTHER" id="PTHR23301">
    <property type="entry name" value="CHITIN BINDING PERITROPHIN-A"/>
    <property type="match status" value="1"/>
</dbReference>
<evidence type="ECO:0000256" key="2">
    <source>
        <dbReference type="ARBA" id="ARBA00022729"/>
    </source>
</evidence>
<dbReference type="VEuPathDB" id="VectorBase:AFUN000391"/>
<keyword evidence="1" id="KW-0147">Chitin-binding</keyword>
<protein>
    <submittedName>
        <fullName evidence="7">Chitin-binding type-2 domain-containing protein</fullName>
    </submittedName>
</protein>
<dbReference type="EnsemblMetazoa" id="AFUN000391-RA">
    <property type="protein sequence ID" value="AFUN000391-PA"/>
    <property type="gene ID" value="AFUN000391"/>
</dbReference>
<name>A0A182R2K0_ANOFN</name>
<proteinExistence type="predicted"/>
<dbReference type="SUPFAM" id="SSF57625">
    <property type="entry name" value="Invertebrate chitin-binding proteins"/>
    <property type="match status" value="1"/>
</dbReference>
<keyword evidence="2" id="KW-0732">Signal</keyword>
<dbReference type="SMART" id="SM00494">
    <property type="entry name" value="ChtBD2"/>
    <property type="match status" value="1"/>
</dbReference>
<dbReference type="GO" id="GO:0005576">
    <property type="term" value="C:extracellular region"/>
    <property type="evidence" value="ECO:0007669"/>
    <property type="project" value="InterPro"/>
</dbReference>
<accession>A0A182R2K0</accession>
<sequence>MVWSIETDDFKGICGRRFTLLSALNGCVNGYKPFVCISDGFFRDPYDCNKYYRCYQGITYAFNCPPGLYFDQTTIRCDWLYNVKCA</sequence>
<keyword evidence="5" id="KW-0325">Glycoprotein</keyword>
<dbReference type="InterPro" id="IPR051940">
    <property type="entry name" value="Chitin_bind-dev_reg"/>
</dbReference>
<dbReference type="VEuPathDB" id="VectorBase:AFUN2_009196"/>
<dbReference type="Gene3D" id="3.20.20.80">
    <property type="entry name" value="Glycosidases"/>
    <property type="match status" value="1"/>
</dbReference>
<evidence type="ECO:0000256" key="1">
    <source>
        <dbReference type="ARBA" id="ARBA00022669"/>
    </source>
</evidence>
<reference evidence="7" key="1">
    <citation type="submission" date="2020-05" db="UniProtKB">
        <authorList>
            <consortium name="EnsemblMetazoa"/>
        </authorList>
    </citation>
    <scope>IDENTIFICATION</scope>
    <source>
        <strain evidence="7">FUMOZ</strain>
    </source>
</reference>
<feature type="domain" description="Chitin-binding type-2" evidence="6">
    <location>
        <begin position="33"/>
        <end position="86"/>
    </location>
</feature>
<dbReference type="AlphaFoldDB" id="A0A182R2K0"/>
<dbReference type="Pfam" id="PF01607">
    <property type="entry name" value="CBM_14"/>
    <property type="match status" value="1"/>
</dbReference>
<evidence type="ECO:0000313" key="7">
    <source>
        <dbReference type="EnsemblMetazoa" id="AFUN000391-PA"/>
    </source>
</evidence>
<keyword evidence="4" id="KW-1015">Disulfide bond</keyword>
<evidence type="ECO:0000256" key="3">
    <source>
        <dbReference type="ARBA" id="ARBA00022737"/>
    </source>
</evidence>
<dbReference type="PANTHER" id="PTHR23301:SF0">
    <property type="entry name" value="CHITIN-BINDING TYPE-2 DOMAIN-CONTAINING PROTEIN-RELATED"/>
    <property type="match status" value="1"/>
</dbReference>
<dbReference type="STRING" id="62324.A0A182R2K0"/>
<dbReference type="PROSITE" id="PS50940">
    <property type="entry name" value="CHIT_BIND_II"/>
    <property type="match status" value="1"/>
</dbReference>
<keyword evidence="3" id="KW-0677">Repeat</keyword>
<organism evidence="7">
    <name type="scientific">Anopheles funestus</name>
    <name type="common">African malaria mosquito</name>
    <dbReference type="NCBI Taxonomy" id="62324"/>
    <lineage>
        <taxon>Eukaryota</taxon>
        <taxon>Metazoa</taxon>
        <taxon>Ecdysozoa</taxon>
        <taxon>Arthropoda</taxon>
        <taxon>Hexapoda</taxon>
        <taxon>Insecta</taxon>
        <taxon>Pterygota</taxon>
        <taxon>Neoptera</taxon>
        <taxon>Endopterygota</taxon>
        <taxon>Diptera</taxon>
        <taxon>Nematocera</taxon>
        <taxon>Culicoidea</taxon>
        <taxon>Culicidae</taxon>
        <taxon>Anophelinae</taxon>
        <taxon>Anopheles</taxon>
    </lineage>
</organism>
<evidence type="ECO:0000256" key="5">
    <source>
        <dbReference type="ARBA" id="ARBA00023180"/>
    </source>
</evidence>
<dbReference type="InterPro" id="IPR036508">
    <property type="entry name" value="Chitin-bd_dom_sf"/>
</dbReference>
<dbReference type="GO" id="GO:0008061">
    <property type="term" value="F:chitin binding"/>
    <property type="evidence" value="ECO:0007669"/>
    <property type="project" value="UniProtKB-KW"/>
</dbReference>
<evidence type="ECO:0000259" key="6">
    <source>
        <dbReference type="PROSITE" id="PS50940"/>
    </source>
</evidence>